<feature type="domain" description="MTTase N-terminal" evidence="10">
    <location>
        <begin position="105"/>
        <end position="220"/>
    </location>
</feature>
<dbReference type="HAMAP" id="MF_01865">
    <property type="entry name" value="MTTase_RimO"/>
    <property type="match status" value="1"/>
</dbReference>
<accession>A0A7J7ILG1</accession>
<keyword evidence="5" id="KW-0479">Metal-binding</keyword>
<evidence type="ECO:0000259" key="9">
    <source>
        <dbReference type="PROSITE" id="PS50926"/>
    </source>
</evidence>
<dbReference type="PROSITE" id="PS51449">
    <property type="entry name" value="MTTASE_N"/>
    <property type="match status" value="1"/>
</dbReference>
<dbReference type="PROSITE" id="PS51918">
    <property type="entry name" value="RADICAL_SAM"/>
    <property type="match status" value="1"/>
</dbReference>
<evidence type="ECO:0000256" key="4">
    <source>
        <dbReference type="ARBA" id="ARBA00022691"/>
    </source>
</evidence>
<dbReference type="SFLD" id="SFLDG01082">
    <property type="entry name" value="B12-binding_domain_containing"/>
    <property type="match status" value="1"/>
</dbReference>
<feature type="domain" description="TRAM" evidence="9">
    <location>
        <begin position="486"/>
        <end position="548"/>
    </location>
</feature>
<comment type="cofactor">
    <cofactor evidence="1">
        <name>[4Fe-4S] cluster</name>
        <dbReference type="ChEBI" id="CHEBI:49883"/>
    </cofactor>
</comment>
<keyword evidence="3" id="KW-0963">Cytoplasm</keyword>
<dbReference type="Pfam" id="PF04055">
    <property type="entry name" value="Radical_SAM"/>
    <property type="match status" value="1"/>
</dbReference>
<name>A0A7J7ILG1_9RHOD</name>
<dbReference type="InterPro" id="IPR038135">
    <property type="entry name" value="Methylthiotransferase_N_sf"/>
</dbReference>
<evidence type="ECO:0000256" key="1">
    <source>
        <dbReference type="ARBA" id="ARBA00001966"/>
    </source>
</evidence>
<keyword evidence="2" id="KW-0004">4Fe-4S</keyword>
<evidence type="ECO:0000256" key="8">
    <source>
        <dbReference type="SAM" id="MobiDB-lite"/>
    </source>
</evidence>
<dbReference type="GO" id="GO:0005829">
    <property type="term" value="C:cytosol"/>
    <property type="evidence" value="ECO:0007669"/>
    <property type="project" value="TreeGrafter"/>
</dbReference>
<dbReference type="PANTHER" id="PTHR43837:SF1">
    <property type="entry name" value="RIBOSOMAL PROTEIN US12 METHYLTHIOTRANSFERASE RIMO"/>
    <property type="match status" value="1"/>
</dbReference>
<dbReference type="CDD" id="cd01335">
    <property type="entry name" value="Radical_SAM"/>
    <property type="match status" value="1"/>
</dbReference>
<comment type="caution">
    <text evidence="12">The sequence shown here is derived from an EMBL/GenBank/DDBJ whole genome shotgun (WGS) entry which is preliminary data.</text>
</comment>
<dbReference type="Pfam" id="PF00919">
    <property type="entry name" value="UPF0004"/>
    <property type="match status" value="1"/>
</dbReference>
<dbReference type="InterPro" id="IPR012340">
    <property type="entry name" value="NA-bd_OB-fold"/>
</dbReference>
<dbReference type="InterPro" id="IPR006638">
    <property type="entry name" value="Elp3/MiaA/NifB-like_rSAM"/>
</dbReference>
<keyword evidence="4" id="KW-0949">S-adenosyl-L-methionine</keyword>
<dbReference type="Proteomes" id="UP000530660">
    <property type="component" value="Unassembled WGS sequence"/>
</dbReference>
<dbReference type="SUPFAM" id="SSF102114">
    <property type="entry name" value="Radical SAM enzymes"/>
    <property type="match status" value="1"/>
</dbReference>
<dbReference type="InterPro" id="IPR002792">
    <property type="entry name" value="TRAM_dom"/>
</dbReference>
<dbReference type="InterPro" id="IPR005839">
    <property type="entry name" value="Methylthiotransferase"/>
</dbReference>
<dbReference type="InterPro" id="IPR007197">
    <property type="entry name" value="rSAM"/>
</dbReference>
<gene>
    <name evidence="12" type="ORF">F1559_004457</name>
</gene>
<dbReference type="InterPro" id="IPR005840">
    <property type="entry name" value="Ribosomal_uS12_MeSTrfase_RimO"/>
</dbReference>
<dbReference type="SFLD" id="SFLDF00274">
    <property type="entry name" value="ribosomal_protein_S12_methylth"/>
    <property type="match status" value="1"/>
</dbReference>
<dbReference type="SMART" id="SM00729">
    <property type="entry name" value="Elp3"/>
    <property type="match status" value="1"/>
</dbReference>
<feature type="region of interest" description="Disordered" evidence="8">
    <location>
        <begin position="47"/>
        <end position="71"/>
    </location>
</feature>
<evidence type="ECO:0000256" key="6">
    <source>
        <dbReference type="ARBA" id="ARBA00023004"/>
    </source>
</evidence>
<dbReference type="PANTHER" id="PTHR43837">
    <property type="entry name" value="RIBOSOMAL PROTEIN S12 METHYLTHIOTRANSFERASE RIMO"/>
    <property type="match status" value="1"/>
</dbReference>
<dbReference type="AlphaFoldDB" id="A0A7J7ILG1"/>
<dbReference type="SFLD" id="SFLDG01061">
    <property type="entry name" value="methylthiotransferase"/>
    <property type="match status" value="1"/>
</dbReference>
<protein>
    <submittedName>
        <fullName evidence="12">Uncharacterized protein</fullName>
    </submittedName>
</protein>
<evidence type="ECO:0000256" key="2">
    <source>
        <dbReference type="ARBA" id="ARBA00022485"/>
    </source>
</evidence>
<dbReference type="EMBL" id="VWRR01000005">
    <property type="protein sequence ID" value="KAF6003966.1"/>
    <property type="molecule type" value="Genomic_DNA"/>
</dbReference>
<dbReference type="Gene3D" id="3.80.30.20">
    <property type="entry name" value="tm_1862 like domain"/>
    <property type="match status" value="1"/>
</dbReference>
<evidence type="ECO:0000259" key="10">
    <source>
        <dbReference type="PROSITE" id="PS51449"/>
    </source>
</evidence>
<dbReference type="Pfam" id="PF18693">
    <property type="entry name" value="TRAM_2"/>
    <property type="match status" value="1"/>
</dbReference>
<dbReference type="GO" id="GO:0006400">
    <property type="term" value="P:tRNA modification"/>
    <property type="evidence" value="ECO:0007669"/>
    <property type="project" value="InterPro"/>
</dbReference>
<keyword evidence="7" id="KW-0411">Iron-sulfur</keyword>
<reference evidence="12 13" key="1">
    <citation type="journal article" date="2020" name="J. Phycol.">
        <title>Comparative genome analysis reveals Cyanidiococcus gen. nov., a new extremophilic red algal genus sister to Cyanidioschyzon (Cyanidioschyzonaceae, Rhodophyta).</title>
        <authorList>
            <person name="Liu S.-L."/>
            <person name="Chiang Y.-R."/>
            <person name="Yoon H.S."/>
            <person name="Fu H.-Y."/>
        </authorList>
    </citation>
    <scope>NUCLEOTIDE SEQUENCE [LARGE SCALE GENOMIC DNA]</scope>
    <source>
        <strain evidence="12 13">THAL066</strain>
    </source>
</reference>
<dbReference type="InterPro" id="IPR013848">
    <property type="entry name" value="Methylthiotransferase_N"/>
</dbReference>
<sequence>MATRSASESDQHESALRLVYPVPCFAAFVASLVSTRRQARLLDTRRAAGAPSTVGRRTRVSTRRFSTSRDGTETRQRIVCQLREGGTRPSPNGRQERAATTEPPIRVSIVALGCAKNTVDAEVFLGDLKNQGYQIVSENEQADAIIVNTCTFIEEAKRESIAAILQAAARKRSGTRAVVVTGCMAQRYAAELADEIPEVDAVVGFAAYAQLAEQVRQLVTAQRQKDDVPSVHVGSPNVPFRPEYRRHRLGERHTAYLRVAEGCDHQCAFCAIPQWRGRFRSKPFEELIQEAHRLVEEDGVRELCLIAEDTNMYGMDFGRDARLLADVLRYLQRELVPRGLVWIRLLYCYPSYFADDLIDAIAECPAVVKCIDIPLQHASDAVLHRMRRPLMSHTSALLAKLRQRIPGLQLRSTFIAGSPGETARDHQVLVRFLQEMRFARAGFFTFSAEEGTPMAQSDAAVPRTVQERRRDQLLSLQQAIQEELATSLIGQELDVLIDRHDGGHSVGRTFMDAPDIDGVAYVLQNDWQPGELVRARVVAYQRLGPPLRCLPATLNEFPPFGNRLGSAAVLRSVAIDK</sequence>
<evidence type="ECO:0000256" key="5">
    <source>
        <dbReference type="ARBA" id="ARBA00022723"/>
    </source>
</evidence>
<dbReference type="InterPro" id="IPR020612">
    <property type="entry name" value="Methylthiotransferase_CS"/>
</dbReference>
<dbReference type="Gene3D" id="3.40.50.12160">
    <property type="entry name" value="Methylthiotransferase, N-terminal domain"/>
    <property type="match status" value="1"/>
</dbReference>
<feature type="domain" description="Radical SAM core" evidence="11">
    <location>
        <begin position="249"/>
        <end position="483"/>
    </location>
</feature>
<dbReference type="PROSITE" id="PS50926">
    <property type="entry name" value="TRAM"/>
    <property type="match status" value="1"/>
</dbReference>
<dbReference type="GO" id="GO:0051539">
    <property type="term" value="F:4 iron, 4 sulfur cluster binding"/>
    <property type="evidence" value="ECO:0007669"/>
    <property type="project" value="UniProtKB-KW"/>
</dbReference>
<keyword evidence="6" id="KW-0408">Iron</keyword>
<evidence type="ECO:0000313" key="12">
    <source>
        <dbReference type="EMBL" id="KAF6003966.1"/>
    </source>
</evidence>
<dbReference type="GO" id="GO:0046872">
    <property type="term" value="F:metal ion binding"/>
    <property type="evidence" value="ECO:0007669"/>
    <property type="project" value="UniProtKB-KW"/>
</dbReference>
<evidence type="ECO:0000256" key="7">
    <source>
        <dbReference type="ARBA" id="ARBA00023014"/>
    </source>
</evidence>
<dbReference type="GO" id="GO:0035599">
    <property type="term" value="F:aspartic acid methylthiotransferase activity"/>
    <property type="evidence" value="ECO:0007669"/>
    <property type="project" value="TreeGrafter"/>
</dbReference>
<dbReference type="SFLD" id="SFLDS00029">
    <property type="entry name" value="Radical_SAM"/>
    <property type="match status" value="1"/>
</dbReference>
<dbReference type="CDD" id="cd00945">
    <property type="entry name" value="Aldolase_Class_I"/>
    <property type="match status" value="1"/>
</dbReference>
<organism evidence="12 13">
    <name type="scientific">Cyanidiococcus yangmingshanensis</name>
    <dbReference type="NCBI Taxonomy" id="2690220"/>
    <lineage>
        <taxon>Eukaryota</taxon>
        <taxon>Rhodophyta</taxon>
        <taxon>Bangiophyceae</taxon>
        <taxon>Cyanidiales</taxon>
        <taxon>Cyanidiaceae</taxon>
        <taxon>Cyanidiococcus</taxon>
    </lineage>
</organism>
<keyword evidence="13" id="KW-1185">Reference proteome</keyword>
<dbReference type="NCBIfam" id="TIGR00089">
    <property type="entry name" value="MiaB/RimO family radical SAM methylthiotransferase"/>
    <property type="match status" value="1"/>
</dbReference>
<evidence type="ECO:0000313" key="13">
    <source>
        <dbReference type="Proteomes" id="UP000530660"/>
    </source>
</evidence>
<proteinExistence type="inferred from homology"/>
<dbReference type="PROSITE" id="PS01278">
    <property type="entry name" value="MTTASE_RADICAL"/>
    <property type="match status" value="1"/>
</dbReference>
<dbReference type="FunFam" id="3.80.30.20:FF:000001">
    <property type="entry name" value="tRNA-2-methylthio-N(6)-dimethylallyladenosine synthase 2"/>
    <property type="match status" value="1"/>
</dbReference>
<dbReference type="OrthoDB" id="190098at2759"/>
<evidence type="ECO:0000256" key="3">
    <source>
        <dbReference type="ARBA" id="ARBA00022490"/>
    </source>
</evidence>
<dbReference type="InterPro" id="IPR023404">
    <property type="entry name" value="rSAM_horseshoe"/>
</dbReference>
<dbReference type="NCBIfam" id="TIGR01125">
    <property type="entry name" value="30S ribosomal protein S12 methylthiotransferase RimO"/>
    <property type="match status" value="1"/>
</dbReference>
<dbReference type="InterPro" id="IPR058240">
    <property type="entry name" value="rSAM_sf"/>
</dbReference>
<evidence type="ECO:0000259" key="11">
    <source>
        <dbReference type="PROSITE" id="PS51918"/>
    </source>
</evidence>
<dbReference type="FunFam" id="3.40.50.12160:FF:000003">
    <property type="entry name" value="CDK5 regulatory subunit-associated protein 1"/>
    <property type="match status" value="1"/>
</dbReference>
<dbReference type="Gene3D" id="2.40.50.140">
    <property type="entry name" value="Nucleic acid-binding proteins"/>
    <property type="match status" value="1"/>
</dbReference>